<comment type="caution">
    <text evidence="2">The sequence shown here is derived from an EMBL/GenBank/DDBJ whole genome shotgun (WGS) entry which is preliminary data.</text>
</comment>
<protein>
    <submittedName>
        <fullName evidence="2">Uncharacterized protein</fullName>
    </submittedName>
</protein>
<dbReference type="EMBL" id="JAEAOA010002350">
    <property type="protein sequence ID" value="KAK3601798.1"/>
    <property type="molecule type" value="Genomic_DNA"/>
</dbReference>
<organism evidence="2 3">
    <name type="scientific">Potamilus streckersoni</name>
    <dbReference type="NCBI Taxonomy" id="2493646"/>
    <lineage>
        <taxon>Eukaryota</taxon>
        <taxon>Metazoa</taxon>
        <taxon>Spiralia</taxon>
        <taxon>Lophotrochozoa</taxon>
        <taxon>Mollusca</taxon>
        <taxon>Bivalvia</taxon>
        <taxon>Autobranchia</taxon>
        <taxon>Heteroconchia</taxon>
        <taxon>Palaeoheterodonta</taxon>
        <taxon>Unionida</taxon>
        <taxon>Unionoidea</taxon>
        <taxon>Unionidae</taxon>
        <taxon>Ambleminae</taxon>
        <taxon>Lampsilini</taxon>
        <taxon>Potamilus</taxon>
    </lineage>
</organism>
<reference evidence="2" key="1">
    <citation type="journal article" date="2021" name="Genome Biol. Evol.">
        <title>A High-Quality Reference Genome for a Parasitic Bivalve with Doubly Uniparental Inheritance (Bivalvia: Unionida).</title>
        <authorList>
            <person name="Smith C.H."/>
        </authorList>
    </citation>
    <scope>NUCLEOTIDE SEQUENCE</scope>
    <source>
        <strain evidence="2">CHS0354</strain>
    </source>
</reference>
<evidence type="ECO:0000313" key="2">
    <source>
        <dbReference type="EMBL" id="KAK3601798.1"/>
    </source>
</evidence>
<dbReference type="Proteomes" id="UP001195483">
    <property type="component" value="Unassembled WGS sequence"/>
</dbReference>
<feature type="region of interest" description="Disordered" evidence="1">
    <location>
        <begin position="62"/>
        <end position="82"/>
    </location>
</feature>
<evidence type="ECO:0000313" key="3">
    <source>
        <dbReference type="Proteomes" id="UP001195483"/>
    </source>
</evidence>
<evidence type="ECO:0000256" key="1">
    <source>
        <dbReference type="SAM" id="MobiDB-lite"/>
    </source>
</evidence>
<keyword evidence="3" id="KW-1185">Reference proteome</keyword>
<name>A0AAE0W4I9_9BIVA</name>
<dbReference type="AlphaFoldDB" id="A0AAE0W4I9"/>
<proteinExistence type="predicted"/>
<accession>A0AAE0W4I9</accession>
<gene>
    <name evidence="2" type="ORF">CHS0354_041713</name>
</gene>
<reference evidence="2" key="3">
    <citation type="submission" date="2023-05" db="EMBL/GenBank/DDBJ databases">
        <authorList>
            <person name="Smith C.H."/>
        </authorList>
    </citation>
    <scope>NUCLEOTIDE SEQUENCE</scope>
    <source>
        <strain evidence="2">CHS0354</strain>
        <tissue evidence="2">Mantle</tissue>
    </source>
</reference>
<feature type="compositionally biased region" description="Polar residues" evidence="1">
    <location>
        <begin position="69"/>
        <end position="82"/>
    </location>
</feature>
<sequence length="108" mass="12448">MQRLVSLCPPDILDRLAKYHFFGTDWDGDLGLYVWRNLPNSLQETIRIEGFLHAGVSYKTRPAEKSASDKTNQTTRFESRPINNAKQRIELRIKRKTRPVATTAMQTA</sequence>
<reference evidence="2" key="2">
    <citation type="journal article" date="2021" name="Genome Biol. Evol.">
        <title>Developing a high-quality reference genome for a parasitic bivalve with doubly uniparental inheritance (Bivalvia: Unionida).</title>
        <authorList>
            <person name="Smith C.H."/>
        </authorList>
    </citation>
    <scope>NUCLEOTIDE SEQUENCE</scope>
    <source>
        <strain evidence="2">CHS0354</strain>
        <tissue evidence="2">Mantle</tissue>
    </source>
</reference>